<accession>A0ABV2CNI0</accession>
<dbReference type="GO" id="GO:0003677">
    <property type="term" value="F:DNA binding"/>
    <property type="evidence" value="ECO:0007669"/>
    <property type="project" value="UniProtKB-KW"/>
</dbReference>
<protein>
    <submittedName>
        <fullName evidence="2">DNA-binding domain-containing protein</fullName>
    </submittedName>
</protein>
<dbReference type="Proteomes" id="UP001548590">
    <property type="component" value="Unassembled WGS sequence"/>
</dbReference>
<comment type="caution">
    <text evidence="2">The sequence shown here is derived from an EMBL/GenBank/DDBJ whole genome shotgun (WGS) entry which is preliminary data.</text>
</comment>
<dbReference type="RefSeq" id="WP_345925445.1">
    <property type="nucleotide sequence ID" value="NZ_JBDIVF010000002.1"/>
</dbReference>
<dbReference type="InterPro" id="IPR018640">
    <property type="entry name" value="DUF2063"/>
</dbReference>
<dbReference type="EMBL" id="JBEWLZ010000003">
    <property type="protein sequence ID" value="MET1489461.1"/>
    <property type="molecule type" value="Genomic_DNA"/>
</dbReference>
<dbReference type="Gene3D" id="1.10.150.690">
    <property type="entry name" value="DUF2063"/>
    <property type="match status" value="1"/>
</dbReference>
<evidence type="ECO:0000313" key="2">
    <source>
        <dbReference type="EMBL" id="MET1489461.1"/>
    </source>
</evidence>
<name>A0ABV2CNI0_9RHOO</name>
<evidence type="ECO:0000259" key="1">
    <source>
        <dbReference type="Pfam" id="PF09836"/>
    </source>
</evidence>
<reference evidence="2 3" key="1">
    <citation type="submission" date="2024-07" db="EMBL/GenBank/DDBJ databases">
        <title>Uliginosibacterium paludis KCTC:42655.</title>
        <authorList>
            <person name="Kim M.K."/>
        </authorList>
    </citation>
    <scope>NUCLEOTIDE SEQUENCE [LARGE SCALE GENOMIC DNA]</scope>
    <source>
        <strain evidence="2 3">KCTC 42655</strain>
    </source>
</reference>
<keyword evidence="3" id="KW-1185">Reference proteome</keyword>
<dbReference type="Pfam" id="PF09836">
    <property type="entry name" value="DUF2063"/>
    <property type="match status" value="1"/>
</dbReference>
<evidence type="ECO:0000313" key="3">
    <source>
        <dbReference type="Proteomes" id="UP001548590"/>
    </source>
</evidence>
<organism evidence="2 3">
    <name type="scientific">Uliginosibacterium paludis</name>
    <dbReference type="NCBI Taxonomy" id="1615952"/>
    <lineage>
        <taxon>Bacteria</taxon>
        <taxon>Pseudomonadati</taxon>
        <taxon>Pseudomonadota</taxon>
        <taxon>Betaproteobacteria</taxon>
        <taxon>Rhodocyclales</taxon>
        <taxon>Zoogloeaceae</taxon>
        <taxon>Uliginosibacterium</taxon>
    </lineage>
</organism>
<feature type="domain" description="Putative DNA-binding" evidence="1">
    <location>
        <begin position="7"/>
        <end position="99"/>
    </location>
</feature>
<proteinExistence type="predicted"/>
<dbReference type="InterPro" id="IPR044922">
    <property type="entry name" value="DUF2063_N_sf"/>
</dbReference>
<sequence>MSELLTLQREFAAALRQPERVPAMLARLIGPASRNADLLSIYRANSVGNARAALRLAYPVCAEVLGEECFSLLARRYWQAVPATEGDLNLYGGAMPAFIAGQEDLVSLPWLADLAQLEWALHEAGMAPDHAPRPFVELAALSPESLAGLRLGFQPALRLIPSAWPIASLWQQHQPAWRAEHGEVFRLDDCGPENALIHRTGWRPAVLALPPSQARLLAALLAGEALATALAAASAEDPAFQAEHALYELFSCGLVTALIPGDAP</sequence>
<keyword evidence="2" id="KW-0238">DNA-binding</keyword>
<gene>
    <name evidence="2" type="ORF">ABVT11_06450</name>
</gene>